<evidence type="ECO:0000256" key="2">
    <source>
        <dbReference type="ARBA" id="ARBA00012438"/>
    </source>
</evidence>
<dbReference type="InterPro" id="IPR013656">
    <property type="entry name" value="PAS_4"/>
</dbReference>
<dbReference type="InterPro" id="IPR013655">
    <property type="entry name" value="PAS_fold_3"/>
</dbReference>
<dbReference type="SMART" id="SM00387">
    <property type="entry name" value="HATPase_c"/>
    <property type="match status" value="1"/>
</dbReference>
<dbReference type="Gene3D" id="3.30.450.40">
    <property type="match status" value="1"/>
</dbReference>
<dbReference type="Gene3D" id="1.10.287.130">
    <property type="match status" value="1"/>
</dbReference>
<dbReference type="SMART" id="SM00388">
    <property type="entry name" value="HisKA"/>
    <property type="match status" value="1"/>
</dbReference>
<dbReference type="PANTHER" id="PTHR43065:SF42">
    <property type="entry name" value="TWO-COMPONENT SENSOR PPRA"/>
    <property type="match status" value="1"/>
</dbReference>
<dbReference type="Gene3D" id="3.40.50.2300">
    <property type="match status" value="1"/>
</dbReference>
<evidence type="ECO:0000256" key="4">
    <source>
        <dbReference type="ARBA" id="ARBA00022679"/>
    </source>
</evidence>
<dbReference type="InterPro" id="IPR011006">
    <property type="entry name" value="CheY-like_superfamily"/>
</dbReference>
<gene>
    <name evidence="12" type="ORF">FHS99_002150</name>
</gene>
<dbReference type="SUPFAM" id="SSF52172">
    <property type="entry name" value="CheY-like"/>
    <property type="match status" value="1"/>
</dbReference>
<keyword evidence="13" id="KW-1185">Reference proteome</keyword>
<dbReference type="InterPro" id="IPR005467">
    <property type="entry name" value="His_kinase_dom"/>
</dbReference>
<dbReference type="SMART" id="SM00448">
    <property type="entry name" value="REC"/>
    <property type="match status" value="1"/>
</dbReference>
<dbReference type="NCBIfam" id="TIGR00229">
    <property type="entry name" value="sensory_box"/>
    <property type="match status" value="3"/>
</dbReference>
<dbReference type="Gene3D" id="3.30.565.10">
    <property type="entry name" value="Histidine kinase-like ATPase, C-terminal domain"/>
    <property type="match status" value="1"/>
</dbReference>
<dbReference type="PROSITE" id="PS50109">
    <property type="entry name" value="HIS_KIN"/>
    <property type="match status" value="1"/>
</dbReference>
<keyword evidence="7" id="KW-0175">Coiled coil</keyword>
<sequence length="955" mass="104841">MNEREADRLAALARYAVLDTPREQSFDELAGLTARLCDAPIAVINLIGEGRQFFKAEVGLGVRETPLESSFCAKALLEDDFLLVPDTTRDARFVRNPLVTGEPHIRSYAGALLKTDDGLPIGTLCVLDYRPREWTILQQDTLRVLARQVMAQLDLRRAIHERDRRHQVALANEEQLRLARIDLVDSEARFRNMADHAPVMMWVTDQEGNCTYLNRRWYEFTSQTVEEADGMGWLDVVHPDDKAMAARAFLDANARHEPFRLEYRLRRADGVHCWAIAAAAPRFGSGGEYLGYIGSVIDIADRRAAEDAVRDANTLLAAVMDAVPGVVYAKDCRGRIIAANRGTSELVGKALSEIIGRTDREFLDDPAEAATVMANDARVMADNSTQVVEESVTLPDGTGATWLSTKSPFRDKDGRVIGLVGSSIDISGRKQAEEALRRLNETLEEEVTERTAERDRIWQTSPDLMLVIDFGGVFRRVNPAWTTMLGYDPEELVGRHVNDFVVPEDHDETVDAYELAAHGGRPTIVNRYRHKDGSTRWLSWVAAPAGDMTYATGRDITAEREQAIALRQTEDQLRQAQKMEAVGQLTGGLAHDFNNLLTGMMGNLELLQLRVARGRLDDLDRFINAAQGAGRRAASLTQRLLAFSRRQTLDPKPTDVNRLIVGLEEMLHRTVGATTTIEIVGAVGLWTADIDGPQLENAVLNLCINGRDAMPDGGRLTIETANKWIDDHTGRERGLTPGQYISICVTDTGTGMTPEVVQRAFEPFYTTKPIGQGTGLGLSMIYGFARQSGGQVRIYSEIGQGTTVCVYLPRHHGDALEQQEERARGPAGSGNAQTVLVVDDEATIRHLIDEVLDDLGYTVIGAADGAAGIKVLQSGAKIELLITDVGLPNGINGRQVADAARALRPGLKVLFITGFAENAAVGNGHLEPGMELLTKPFTLEALSMKVAEMLRAPGL</sequence>
<feature type="modified residue" description="4-aspartylphosphate" evidence="6">
    <location>
        <position position="884"/>
    </location>
</feature>
<dbReference type="InterPro" id="IPR003018">
    <property type="entry name" value="GAF"/>
</dbReference>
<evidence type="ECO:0000256" key="7">
    <source>
        <dbReference type="SAM" id="Coils"/>
    </source>
</evidence>
<keyword evidence="4" id="KW-0808">Transferase</keyword>
<dbReference type="InterPro" id="IPR000700">
    <property type="entry name" value="PAS-assoc_C"/>
</dbReference>
<dbReference type="Pfam" id="PF00512">
    <property type="entry name" value="HisKA"/>
    <property type="match status" value="1"/>
</dbReference>
<dbReference type="CDD" id="cd18161">
    <property type="entry name" value="REC_hyHK_blue-like"/>
    <property type="match status" value="1"/>
</dbReference>
<dbReference type="SUPFAM" id="SSF47384">
    <property type="entry name" value="Homodimeric domain of signal transducing histidine kinase"/>
    <property type="match status" value="1"/>
</dbReference>
<dbReference type="SUPFAM" id="SSF55785">
    <property type="entry name" value="PYP-like sensor domain (PAS domain)"/>
    <property type="match status" value="3"/>
</dbReference>
<dbReference type="PROSITE" id="PS50113">
    <property type="entry name" value="PAC"/>
    <property type="match status" value="2"/>
</dbReference>
<feature type="domain" description="PAC" evidence="11">
    <location>
        <begin position="386"/>
        <end position="438"/>
    </location>
</feature>
<feature type="coiled-coil region" evidence="7">
    <location>
        <begin position="429"/>
        <end position="456"/>
    </location>
</feature>
<dbReference type="InterPro" id="IPR003661">
    <property type="entry name" value="HisK_dim/P_dom"/>
</dbReference>
<keyword evidence="5" id="KW-0418">Kinase</keyword>
<dbReference type="Pfam" id="PF08448">
    <property type="entry name" value="PAS_4"/>
    <property type="match status" value="2"/>
</dbReference>
<dbReference type="InterPro" id="IPR000014">
    <property type="entry name" value="PAS"/>
</dbReference>
<feature type="domain" description="PAC" evidence="11">
    <location>
        <begin position="259"/>
        <end position="311"/>
    </location>
</feature>
<dbReference type="SUPFAM" id="SSF55781">
    <property type="entry name" value="GAF domain-like"/>
    <property type="match status" value="1"/>
</dbReference>
<dbReference type="SMART" id="SM00086">
    <property type="entry name" value="PAC"/>
    <property type="match status" value="3"/>
</dbReference>
<protein>
    <recommendedName>
        <fullName evidence="2">histidine kinase</fullName>
        <ecNumber evidence="2">2.7.13.3</ecNumber>
    </recommendedName>
</protein>
<feature type="domain" description="Histidine kinase" evidence="8">
    <location>
        <begin position="588"/>
        <end position="812"/>
    </location>
</feature>
<dbReference type="AlphaFoldDB" id="A0A7W9BTH9"/>
<dbReference type="InterPro" id="IPR029016">
    <property type="entry name" value="GAF-like_dom_sf"/>
</dbReference>
<dbReference type="Pfam" id="PF02518">
    <property type="entry name" value="HATPase_c"/>
    <property type="match status" value="1"/>
</dbReference>
<dbReference type="PANTHER" id="PTHR43065">
    <property type="entry name" value="SENSOR HISTIDINE KINASE"/>
    <property type="match status" value="1"/>
</dbReference>
<dbReference type="PROSITE" id="PS50112">
    <property type="entry name" value="PAS"/>
    <property type="match status" value="3"/>
</dbReference>
<dbReference type="InterPro" id="IPR035965">
    <property type="entry name" value="PAS-like_dom_sf"/>
</dbReference>
<dbReference type="Proteomes" id="UP000546701">
    <property type="component" value="Unassembled WGS sequence"/>
</dbReference>
<dbReference type="InterPro" id="IPR003594">
    <property type="entry name" value="HATPase_dom"/>
</dbReference>
<evidence type="ECO:0000259" key="10">
    <source>
        <dbReference type="PROSITE" id="PS50112"/>
    </source>
</evidence>
<evidence type="ECO:0000313" key="12">
    <source>
        <dbReference type="EMBL" id="MBB5729654.1"/>
    </source>
</evidence>
<evidence type="ECO:0000259" key="11">
    <source>
        <dbReference type="PROSITE" id="PS50113"/>
    </source>
</evidence>
<comment type="caution">
    <text evidence="12">The sequence shown here is derived from an EMBL/GenBank/DDBJ whole genome shotgun (WGS) entry which is preliminary data.</text>
</comment>
<name>A0A7W9BTH9_9SPHN</name>
<dbReference type="CDD" id="cd00082">
    <property type="entry name" value="HisKA"/>
    <property type="match status" value="1"/>
</dbReference>
<dbReference type="SMART" id="SM00091">
    <property type="entry name" value="PAS"/>
    <property type="match status" value="3"/>
</dbReference>
<feature type="domain" description="PAS" evidence="10">
    <location>
        <begin position="186"/>
        <end position="257"/>
    </location>
</feature>
<dbReference type="RefSeq" id="WP_184075206.1">
    <property type="nucleotide sequence ID" value="NZ_BMJP01000003.1"/>
</dbReference>
<dbReference type="SMART" id="SM00065">
    <property type="entry name" value="GAF"/>
    <property type="match status" value="1"/>
</dbReference>
<keyword evidence="3 6" id="KW-0597">Phosphoprotein</keyword>
<evidence type="ECO:0000313" key="13">
    <source>
        <dbReference type="Proteomes" id="UP000546701"/>
    </source>
</evidence>
<dbReference type="PRINTS" id="PR00344">
    <property type="entry name" value="BCTRLSENSOR"/>
</dbReference>
<accession>A0A7W9BTH9</accession>
<feature type="domain" description="PAS" evidence="10">
    <location>
        <begin position="450"/>
        <end position="520"/>
    </location>
</feature>
<dbReference type="SUPFAM" id="SSF55874">
    <property type="entry name" value="ATPase domain of HSP90 chaperone/DNA topoisomerase II/histidine kinase"/>
    <property type="match status" value="1"/>
</dbReference>
<dbReference type="Pfam" id="PF01590">
    <property type="entry name" value="GAF"/>
    <property type="match status" value="1"/>
</dbReference>
<dbReference type="Pfam" id="PF00072">
    <property type="entry name" value="Response_reg"/>
    <property type="match status" value="1"/>
</dbReference>
<evidence type="ECO:0000259" key="9">
    <source>
        <dbReference type="PROSITE" id="PS50110"/>
    </source>
</evidence>
<evidence type="ECO:0000256" key="3">
    <source>
        <dbReference type="ARBA" id="ARBA00022553"/>
    </source>
</evidence>
<dbReference type="FunFam" id="3.30.450.20:FF:000099">
    <property type="entry name" value="Sensory box sensor histidine kinase"/>
    <property type="match status" value="1"/>
</dbReference>
<dbReference type="InterPro" id="IPR004358">
    <property type="entry name" value="Sig_transdc_His_kin-like_C"/>
</dbReference>
<dbReference type="PROSITE" id="PS50110">
    <property type="entry name" value="RESPONSE_REGULATORY"/>
    <property type="match status" value="1"/>
</dbReference>
<dbReference type="GO" id="GO:0000155">
    <property type="term" value="F:phosphorelay sensor kinase activity"/>
    <property type="evidence" value="ECO:0007669"/>
    <property type="project" value="InterPro"/>
</dbReference>
<dbReference type="Gene3D" id="3.30.450.20">
    <property type="entry name" value="PAS domain"/>
    <property type="match status" value="3"/>
</dbReference>
<comment type="catalytic activity">
    <reaction evidence="1">
        <text>ATP + protein L-histidine = ADP + protein N-phospho-L-histidine.</text>
        <dbReference type="EC" id="2.7.13.3"/>
    </reaction>
</comment>
<evidence type="ECO:0000256" key="5">
    <source>
        <dbReference type="ARBA" id="ARBA00022777"/>
    </source>
</evidence>
<reference evidence="12 13" key="1">
    <citation type="submission" date="2020-08" db="EMBL/GenBank/DDBJ databases">
        <title>Genomic Encyclopedia of Type Strains, Phase IV (KMG-IV): sequencing the most valuable type-strain genomes for metagenomic binning, comparative biology and taxonomic classification.</title>
        <authorList>
            <person name="Goeker M."/>
        </authorList>
    </citation>
    <scope>NUCLEOTIDE SEQUENCE [LARGE SCALE GENOMIC DNA]</scope>
    <source>
        <strain evidence="12 13">DSM 103336</strain>
    </source>
</reference>
<evidence type="ECO:0000256" key="1">
    <source>
        <dbReference type="ARBA" id="ARBA00000085"/>
    </source>
</evidence>
<feature type="domain" description="Response regulatory" evidence="9">
    <location>
        <begin position="834"/>
        <end position="950"/>
    </location>
</feature>
<evidence type="ECO:0000256" key="6">
    <source>
        <dbReference type="PROSITE-ProRule" id="PRU00169"/>
    </source>
</evidence>
<dbReference type="EMBL" id="JACIJR010000005">
    <property type="protein sequence ID" value="MBB5729654.1"/>
    <property type="molecule type" value="Genomic_DNA"/>
</dbReference>
<dbReference type="InterPro" id="IPR036097">
    <property type="entry name" value="HisK_dim/P_sf"/>
</dbReference>
<dbReference type="EC" id="2.7.13.3" evidence="2"/>
<organism evidence="12 13">
    <name type="scientific">Sphingomonas prati</name>
    <dbReference type="NCBI Taxonomy" id="1843237"/>
    <lineage>
        <taxon>Bacteria</taxon>
        <taxon>Pseudomonadati</taxon>
        <taxon>Pseudomonadota</taxon>
        <taxon>Alphaproteobacteria</taxon>
        <taxon>Sphingomonadales</taxon>
        <taxon>Sphingomonadaceae</taxon>
        <taxon>Sphingomonas</taxon>
    </lineage>
</organism>
<dbReference type="InterPro" id="IPR001789">
    <property type="entry name" value="Sig_transdc_resp-reg_receiver"/>
</dbReference>
<dbReference type="InterPro" id="IPR036890">
    <property type="entry name" value="HATPase_C_sf"/>
</dbReference>
<dbReference type="CDD" id="cd16919">
    <property type="entry name" value="HATPase_CckA-like"/>
    <property type="match status" value="1"/>
</dbReference>
<dbReference type="Pfam" id="PF08447">
    <property type="entry name" value="PAS_3"/>
    <property type="match status" value="1"/>
</dbReference>
<proteinExistence type="predicted"/>
<dbReference type="CDD" id="cd00130">
    <property type="entry name" value="PAS"/>
    <property type="match status" value="3"/>
</dbReference>
<dbReference type="InterPro" id="IPR001610">
    <property type="entry name" value="PAC"/>
</dbReference>
<feature type="domain" description="PAS" evidence="10">
    <location>
        <begin position="312"/>
        <end position="383"/>
    </location>
</feature>
<evidence type="ECO:0000259" key="8">
    <source>
        <dbReference type="PROSITE" id="PS50109"/>
    </source>
</evidence>